<gene>
    <name evidence="1" type="ORF">TQ35_001405</name>
</gene>
<organism evidence="1">
    <name type="scientific">Candidatus Aramenus sulfurataquae</name>
    <dbReference type="NCBI Taxonomy" id="1326980"/>
    <lineage>
        <taxon>Archaea</taxon>
        <taxon>Thermoproteota</taxon>
        <taxon>Thermoprotei</taxon>
        <taxon>Sulfolobales</taxon>
        <taxon>Sulfolobaceae</taxon>
        <taxon>Candidatus Aramenus</taxon>
    </lineage>
</organism>
<dbReference type="EMBL" id="JZWS02000001">
    <property type="protein sequence ID" value="MCL7343231.1"/>
    <property type="molecule type" value="Genomic_DNA"/>
</dbReference>
<proteinExistence type="predicted"/>
<dbReference type="AlphaFoldDB" id="A0AAE3FIX9"/>
<protein>
    <submittedName>
        <fullName evidence="1">Uncharacterized protein</fullName>
    </submittedName>
</protein>
<comment type="caution">
    <text evidence="1">The sequence shown here is derived from an EMBL/GenBank/DDBJ whole genome shotgun (WGS) entry which is preliminary data.</text>
</comment>
<sequence>MLTVKVIHGLNGDMNLVSMIYELSRSFKEKISIDEEVDLLYDHQYPTLEVNGRRVVFDFLTEEEARVKLSKLIKGEVVDSRGDFKFLSTSNSSFADGVPIY</sequence>
<reference evidence="1" key="1">
    <citation type="submission" date="2022-05" db="EMBL/GenBank/DDBJ databases">
        <title>Metagenome Sequencing of an Archaeal-Dominated Microbial Community from a Hot Spring at the Los Azufres Geothermal Field, Mexico.</title>
        <authorList>
            <person name="Marin-Paredes R."/>
            <person name="Martinez-Romero E."/>
            <person name="Servin-Garciduenas L.E."/>
        </authorList>
    </citation>
    <scope>NUCLEOTIDE SEQUENCE</scope>
    <source>
        <strain evidence="1">AZ1-454</strain>
    </source>
</reference>
<name>A0AAE3FIX9_9CREN</name>
<evidence type="ECO:0000313" key="1">
    <source>
        <dbReference type="EMBL" id="MCL7343231.1"/>
    </source>
</evidence>
<accession>A0AAE3FIX9</accession>